<dbReference type="Proteomes" id="UP000066487">
    <property type="component" value="Chromosome"/>
</dbReference>
<sequence>MAERCVGLVVSASDVTVVDTMIPDDAAAPVILLMDDTWKLATGDRSQAYNTLAQRCSAYLRDNDVSQVVIKSSTLPQGGGAKIALLEGAELRGVIMGAAASVCNTKSVNKSTISRSYGRKVDECVQDDSFWDEKVEGGKLRKGSREAAMLVVSHRGKA</sequence>
<name>A0A0N9WA20_PSEFL</name>
<proteinExistence type="predicted"/>
<evidence type="ECO:0000313" key="1">
    <source>
        <dbReference type="EMBL" id="ALI04009.1"/>
    </source>
</evidence>
<evidence type="ECO:0000313" key="2">
    <source>
        <dbReference type="Proteomes" id="UP000066487"/>
    </source>
</evidence>
<dbReference type="AlphaFoldDB" id="A0A0N9WA20"/>
<dbReference type="EMBL" id="CP012830">
    <property type="protein sequence ID" value="ALI04009.1"/>
    <property type="molecule type" value="Genomic_DNA"/>
</dbReference>
<accession>A0A0N9WA20</accession>
<reference evidence="1 2" key="2">
    <citation type="journal article" date="2018" name="Nature">
        <title>Mutant phenotypes for thousands of bacterial genes of unknown function.</title>
        <authorList>
            <person name="Price M.N."/>
            <person name="Wetmore K.M."/>
            <person name="Waters R.J."/>
            <person name="Callaghan M."/>
            <person name="Ray J."/>
            <person name="Liu H."/>
            <person name="Kuehl J.V."/>
            <person name="Melnyk R.A."/>
            <person name="Lamson J.S."/>
            <person name="Suh Y."/>
            <person name="Carlson H.K."/>
            <person name="Esquivel Z."/>
            <person name="Sadeeshkumar H."/>
            <person name="Chakraborty R."/>
            <person name="Zane G.M."/>
            <person name="Rubin B.E."/>
            <person name="Wall J.D."/>
            <person name="Visel A."/>
            <person name="Bristow J."/>
            <person name="Blow M.J."/>
            <person name="Arkin A.P."/>
            <person name="Deutschbauer A.M."/>
        </authorList>
    </citation>
    <scope>NUCLEOTIDE SEQUENCE [LARGE SCALE GENOMIC DNA]</scope>
    <source>
        <strain evidence="1 2">FW300-N2E3</strain>
    </source>
</reference>
<dbReference type="RefSeq" id="WP_054597244.1">
    <property type="nucleotide sequence ID" value="NZ_CP012830.1"/>
</dbReference>
<dbReference type="OrthoDB" id="7030180at2"/>
<organism evidence="1 2">
    <name type="scientific">Pseudomonas fluorescens</name>
    <dbReference type="NCBI Taxonomy" id="294"/>
    <lineage>
        <taxon>Bacteria</taxon>
        <taxon>Pseudomonadati</taxon>
        <taxon>Pseudomonadota</taxon>
        <taxon>Gammaproteobacteria</taxon>
        <taxon>Pseudomonadales</taxon>
        <taxon>Pseudomonadaceae</taxon>
        <taxon>Pseudomonas</taxon>
    </lineage>
</organism>
<gene>
    <name evidence="1" type="ORF">AO353_24140</name>
</gene>
<protein>
    <submittedName>
        <fullName evidence="1">Uncharacterized protein</fullName>
    </submittedName>
</protein>
<reference evidence="2" key="1">
    <citation type="submission" date="2015-09" db="EMBL/GenBank/DDBJ databases">
        <title>Whole genome sequence of Pseudomonas fluorescens FW300-N2E3.</title>
        <authorList>
            <person name="Ray J."/>
            <person name="Melnyk R."/>
            <person name="Deutschbauer A."/>
        </authorList>
    </citation>
    <scope>NUCLEOTIDE SEQUENCE [LARGE SCALE GENOMIC DNA]</scope>
    <source>
        <strain evidence="2">FW300-N2E3</strain>
    </source>
</reference>